<name>A0AAD1RGF4_PELCU</name>
<proteinExistence type="predicted"/>
<dbReference type="Proteomes" id="UP001295444">
    <property type="component" value="Chromosome 02"/>
</dbReference>
<reference evidence="1" key="1">
    <citation type="submission" date="2022-03" db="EMBL/GenBank/DDBJ databases">
        <authorList>
            <person name="Alioto T."/>
            <person name="Alioto T."/>
            <person name="Gomez Garrido J."/>
        </authorList>
    </citation>
    <scope>NUCLEOTIDE SEQUENCE</scope>
</reference>
<keyword evidence="2" id="KW-1185">Reference proteome</keyword>
<evidence type="ECO:0000313" key="2">
    <source>
        <dbReference type="Proteomes" id="UP001295444"/>
    </source>
</evidence>
<organism evidence="1 2">
    <name type="scientific">Pelobates cultripes</name>
    <name type="common">Western spadefoot toad</name>
    <dbReference type="NCBI Taxonomy" id="61616"/>
    <lineage>
        <taxon>Eukaryota</taxon>
        <taxon>Metazoa</taxon>
        <taxon>Chordata</taxon>
        <taxon>Craniata</taxon>
        <taxon>Vertebrata</taxon>
        <taxon>Euteleostomi</taxon>
        <taxon>Amphibia</taxon>
        <taxon>Batrachia</taxon>
        <taxon>Anura</taxon>
        <taxon>Pelobatoidea</taxon>
        <taxon>Pelobatidae</taxon>
        <taxon>Pelobates</taxon>
    </lineage>
</organism>
<gene>
    <name evidence="1" type="ORF">PECUL_23A055308</name>
</gene>
<evidence type="ECO:0000313" key="1">
    <source>
        <dbReference type="EMBL" id="CAH2252961.1"/>
    </source>
</evidence>
<sequence length="114" mass="13563">MKIKQQELFKQLKPSDKMNQTLNDAEMKTRVKDQENLERVSNKVIVIQEILQSVQLKNKTTMEELRSIEELTMMANTTPTTYMSIWTHWILEMAKEEFQLELRPNTNGHHDTDR</sequence>
<dbReference type="AlphaFoldDB" id="A0AAD1RGF4"/>
<protein>
    <submittedName>
        <fullName evidence="1">Uncharacterized protein</fullName>
    </submittedName>
</protein>
<dbReference type="EMBL" id="OW240913">
    <property type="protein sequence ID" value="CAH2252961.1"/>
    <property type="molecule type" value="Genomic_DNA"/>
</dbReference>
<accession>A0AAD1RGF4</accession>